<comment type="caution">
    <text evidence="3">The sequence shown here is derived from an EMBL/GenBank/DDBJ whole genome shotgun (WGS) entry which is preliminary data.</text>
</comment>
<feature type="region of interest" description="Disordered" evidence="1">
    <location>
        <begin position="352"/>
        <end position="431"/>
    </location>
</feature>
<dbReference type="InterPro" id="IPR011022">
    <property type="entry name" value="Arrestin_C-like"/>
</dbReference>
<feature type="compositionally biased region" description="Polar residues" evidence="1">
    <location>
        <begin position="422"/>
        <end position="431"/>
    </location>
</feature>
<sequence length="431" mass="47754">MALASWLRGVRIPKGDTKPGKVQHFGANFDGTIFLESCTLRPYGRIRGRLVVETRFMLKFTGIHVQLEGDLYLNFASKTGRNVYRKRVCILENTICHKNGDQISPIRHDVVPPVPEGRDLTIVILPERSPDASENFLFTLPIPGDTLPAPFKSPYGSLTYKVVAYMRSIYGRYVQIAEKSLDFPGYHNLSQNVDGMKPLKIKRGLLDASANIVAILILESGAYLPEEAVPFTMIVRNPGMIPLSITVFIAQKITYNVDGTLLATCTRIDMMELFEGNPEADTLWKGNLTVPKKLPPSYSIHPSYEVKYAIQFKVVVENHGTIKGTAPLYIGTTKEPIEHLEAEAATACSLSVPQNPFGERRGSTSSVRSENSFRPHKKASLPSYSQVNSPVRCSIESLPPPPPPYDEEADIEGEEDHLSIPVPSTSSIEDE</sequence>
<gene>
    <name evidence="3" type="ORF">ODALV1_LOCUS15540</name>
</gene>
<evidence type="ECO:0000313" key="3">
    <source>
        <dbReference type="EMBL" id="CAL8112213.1"/>
    </source>
</evidence>
<feature type="compositionally biased region" description="Acidic residues" evidence="1">
    <location>
        <begin position="405"/>
        <end position="415"/>
    </location>
</feature>
<protein>
    <recommendedName>
        <fullName evidence="2">Arrestin C-terminal-like domain-containing protein</fullName>
    </recommendedName>
</protein>
<organism evidence="3 4">
    <name type="scientific">Orchesella dallaii</name>
    <dbReference type="NCBI Taxonomy" id="48710"/>
    <lineage>
        <taxon>Eukaryota</taxon>
        <taxon>Metazoa</taxon>
        <taxon>Ecdysozoa</taxon>
        <taxon>Arthropoda</taxon>
        <taxon>Hexapoda</taxon>
        <taxon>Collembola</taxon>
        <taxon>Entomobryomorpha</taxon>
        <taxon>Entomobryoidea</taxon>
        <taxon>Orchesellidae</taxon>
        <taxon>Orchesellinae</taxon>
        <taxon>Orchesella</taxon>
    </lineage>
</organism>
<evidence type="ECO:0000313" key="4">
    <source>
        <dbReference type="Proteomes" id="UP001642540"/>
    </source>
</evidence>
<dbReference type="InterPro" id="IPR014752">
    <property type="entry name" value="Arrestin-like_C"/>
</dbReference>
<evidence type="ECO:0000259" key="2">
    <source>
        <dbReference type="Pfam" id="PF02752"/>
    </source>
</evidence>
<proteinExistence type="predicted"/>
<keyword evidence="4" id="KW-1185">Reference proteome</keyword>
<dbReference type="Gene3D" id="2.60.40.640">
    <property type="match status" value="2"/>
</dbReference>
<name>A0ABP1QV76_9HEXA</name>
<dbReference type="Pfam" id="PF02752">
    <property type="entry name" value="Arrestin_C"/>
    <property type="match status" value="1"/>
</dbReference>
<feature type="compositionally biased region" description="Polar residues" evidence="1">
    <location>
        <begin position="363"/>
        <end position="372"/>
    </location>
</feature>
<evidence type="ECO:0000256" key="1">
    <source>
        <dbReference type="SAM" id="MobiDB-lite"/>
    </source>
</evidence>
<feature type="compositionally biased region" description="Polar residues" evidence="1">
    <location>
        <begin position="382"/>
        <end position="391"/>
    </location>
</feature>
<dbReference type="Proteomes" id="UP001642540">
    <property type="component" value="Unassembled WGS sequence"/>
</dbReference>
<reference evidence="3 4" key="1">
    <citation type="submission" date="2024-08" db="EMBL/GenBank/DDBJ databases">
        <authorList>
            <person name="Cucini C."/>
            <person name="Frati F."/>
        </authorList>
    </citation>
    <scope>NUCLEOTIDE SEQUENCE [LARGE SCALE GENOMIC DNA]</scope>
</reference>
<accession>A0ABP1QV76</accession>
<dbReference type="EMBL" id="CAXLJM020000048">
    <property type="protein sequence ID" value="CAL8112213.1"/>
    <property type="molecule type" value="Genomic_DNA"/>
</dbReference>
<feature type="domain" description="Arrestin C-terminal-like" evidence="2">
    <location>
        <begin position="218"/>
        <end position="333"/>
    </location>
</feature>